<evidence type="ECO:0000256" key="5">
    <source>
        <dbReference type="ARBA" id="ARBA00023212"/>
    </source>
</evidence>
<dbReference type="Pfam" id="PF14781">
    <property type="entry name" value="BBS2_N"/>
    <property type="match status" value="1"/>
</dbReference>
<evidence type="ECO:0000313" key="14">
    <source>
        <dbReference type="EMBL" id="EDV21848.1"/>
    </source>
</evidence>
<evidence type="ECO:0000313" key="15">
    <source>
        <dbReference type="Proteomes" id="UP000009022"/>
    </source>
</evidence>
<evidence type="ECO:0000259" key="11">
    <source>
        <dbReference type="Pfam" id="PF23350"/>
    </source>
</evidence>
<evidence type="ECO:0000256" key="4">
    <source>
        <dbReference type="ARBA" id="ARBA00023069"/>
    </source>
</evidence>
<dbReference type="InterPro" id="IPR036322">
    <property type="entry name" value="WD40_repeat_dom_sf"/>
</dbReference>
<dbReference type="InterPro" id="IPR029333">
    <property type="entry name" value="BBS2_GAE_dom"/>
</dbReference>
<dbReference type="GO" id="GO:1905515">
    <property type="term" value="P:non-motile cilium assembly"/>
    <property type="evidence" value="ECO:0007669"/>
    <property type="project" value="InterPro"/>
</dbReference>
<dbReference type="InterPro" id="IPR015943">
    <property type="entry name" value="WD40/YVTN_repeat-like_dom_sf"/>
</dbReference>
<dbReference type="AlphaFoldDB" id="B3S5T1"/>
<feature type="domain" description="BBS2 GAE" evidence="9">
    <location>
        <begin position="397"/>
        <end position="480"/>
    </location>
</feature>
<feature type="domain" description="BBS2 hairpin" evidence="13">
    <location>
        <begin position="586"/>
        <end position="683"/>
    </location>
</feature>
<dbReference type="CTD" id="6756802"/>
<dbReference type="Gene3D" id="2.130.10.10">
    <property type="entry name" value="YVTN repeat-like/Quinoprotein amine dehydrogenase"/>
    <property type="match status" value="1"/>
</dbReference>
<accession>B3S5T1</accession>
<dbReference type="EMBL" id="DS985251">
    <property type="protein sequence ID" value="EDV21848.1"/>
    <property type="molecule type" value="Genomic_DNA"/>
</dbReference>
<keyword evidence="15" id="KW-1185">Reference proteome</keyword>
<dbReference type="PANTHER" id="PTHR32465">
    <property type="entry name" value="BARDET-BIEDL SYNDROME 2 PROTEIN"/>
    <property type="match status" value="1"/>
</dbReference>
<keyword evidence="3 7" id="KW-0963">Cytoplasm</keyword>
<dbReference type="GO" id="GO:0031514">
    <property type="term" value="C:motile cilium"/>
    <property type="evidence" value="ECO:0000318"/>
    <property type="project" value="GO_Central"/>
</dbReference>
<keyword evidence="4 7" id="KW-0969">Cilium</keyword>
<dbReference type="InterPro" id="IPR016616">
    <property type="entry name" value="Bardet-Biedl_syndrome_2_prot"/>
</dbReference>
<dbReference type="PIRSF" id="PIRSF013684">
    <property type="entry name" value="BBS2"/>
    <property type="match status" value="1"/>
</dbReference>
<dbReference type="InterPro" id="IPR055379">
    <property type="entry name" value="BBS2_pf_dom"/>
</dbReference>
<comment type="subcellular location">
    <subcellularLocation>
        <location evidence="1">Cell projection</location>
        <location evidence="1">Cilium</location>
    </subcellularLocation>
    <subcellularLocation>
        <location evidence="2">Cytoplasm</location>
        <location evidence="2">Cytoskeleton</location>
    </subcellularLocation>
</comment>
<dbReference type="Pfam" id="PF23351">
    <property type="entry name" value="BBS2_CtH"/>
    <property type="match status" value="1"/>
</dbReference>
<feature type="domain" description="Ciliary BBSome complex subunit 2 middle region" evidence="10">
    <location>
        <begin position="162"/>
        <end position="269"/>
    </location>
</feature>
<dbReference type="GO" id="GO:0036064">
    <property type="term" value="C:ciliary basal body"/>
    <property type="evidence" value="ECO:0000318"/>
    <property type="project" value="GO_Central"/>
</dbReference>
<evidence type="ECO:0000259" key="13">
    <source>
        <dbReference type="Pfam" id="PF23353"/>
    </source>
</evidence>
<evidence type="ECO:0000259" key="10">
    <source>
        <dbReference type="Pfam" id="PF14783"/>
    </source>
</evidence>
<dbReference type="GeneID" id="6756802"/>
<feature type="domain" description="BBS2 C-terminal helix bundle" evidence="12">
    <location>
        <begin position="688"/>
        <end position="714"/>
    </location>
</feature>
<evidence type="ECO:0000256" key="1">
    <source>
        <dbReference type="ARBA" id="ARBA00004138"/>
    </source>
</evidence>
<dbReference type="eggNOG" id="ENOG502QPWU">
    <property type="taxonomic scope" value="Eukaryota"/>
</dbReference>
<dbReference type="InterPro" id="IPR055380">
    <property type="entry name" value="BBS2_hp_dom"/>
</dbReference>
<dbReference type="FunFam" id="2.130.10.10:FF:000967">
    <property type="entry name" value="Bardet-Biedl syndrome 2 protein homolog"/>
    <property type="match status" value="1"/>
</dbReference>
<dbReference type="KEGG" id="tad:TRIADDRAFT_29585"/>
<dbReference type="HOGENOM" id="CLU_023359_0_0_1"/>
<reference evidence="14 15" key="1">
    <citation type="journal article" date="2008" name="Nature">
        <title>The Trichoplax genome and the nature of placozoans.</title>
        <authorList>
            <person name="Srivastava M."/>
            <person name="Begovic E."/>
            <person name="Chapman J."/>
            <person name="Putnam N.H."/>
            <person name="Hellsten U."/>
            <person name="Kawashima T."/>
            <person name="Kuo A."/>
            <person name="Mitros T."/>
            <person name="Salamov A."/>
            <person name="Carpenter M.L."/>
            <person name="Signorovitch A.Y."/>
            <person name="Moreno M.A."/>
            <person name="Kamm K."/>
            <person name="Grimwood J."/>
            <person name="Schmutz J."/>
            <person name="Shapiro H."/>
            <person name="Grigoriev I.V."/>
            <person name="Buss L.W."/>
            <person name="Schierwater B."/>
            <person name="Dellaporta S.L."/>
            <person name="Rokhsar D.S."/>
        </authorList>
    </citation>
    <scope>NUCLEOTIDE SEQUENCE [LARGE SCALE GENOMIC DNA]</scope>
    <source>
        <strain evidence="14 15">Grell-BS-1999</strain>
    </source>
</reference>
<dbReference type="FunCoup" id="B3S5T1">
    <property type="interactions" value="880"/>
</dbReference>
<dbReference type="InterPro" id="IPR029429">
    <property type="entry name" value="BBS2_Mid"/>
</dbReference>
<dbReference type="InterPro" id="IPR029430">
    <property type="entry name" value="BBS2_N"/>
</dbReference>
<evidence type="ECO:0000256" key="7">
    <source>
        <dbReference type="PIRNR" id="PIRNR013684"/>
    </source>
</evidence>
<gene>
    <name evidence="14" type="ORF">TRIADDRAFT_29585</name>
</gene>
<sequence>MIVPIFTLRFNHKIFAGLTTVGLYDGKHPCLTCATTAGKILVHNPHARFNEGGRISAGTESDVHLLNIGQQITALTAGALNSNVNKDFLVAGTQTSILAYDVDQNADLFYKDVADGVNVAVVGQLGQIDCPIAVVGGNCSIQGFDYEGNDLFWTVTGDNVRAMALCDFTRDNEQELIVGSDDYDIRVFKKDELVSEMTETEAVTCLCPMSGSKFGYSLANGTVGVYDKTTRYWRIKSKNQVVSIFNYDLDGDGVVELITGWSNGKVDARNDRTGEVMFKDNFPSSIAGIIKADYRMDGQQELICCSINGEVRGYLPMEQSGGTTAPTTEKDVFRELSLKKQNLLTELKNYEKNVKAHKLPVGLEKSEIDGTPVGLIPANTQLLVTLDVSPGDANIQPHIVLHISTSNDTILRAIIIFAEGIFKGESHVVHPSPQNVSNKLDVRIFPQKDGVVDLHIKALVGYKSSVQFHTFEMTRQIPRFTLYIVAPDDTPEPKSSVVFHITERINRVVMWINQNFLLQKEIEAEDELNVKLICLRENTPLFVNMEPNQNGKITIKTDNMDLAGDIIQGLTTFLGIEDLQVTADFPDYLGYLRSVLEKVDEYHSTSEKLTAEMADHSNLIRSLIVRAEDARIMGDMLNMKRGYMELNTVNRDLISQYSIRCNNHTELLSNLKIVNQTIQKAGRLRVGKSKTQVIAACRAAIKSNNISSLFKIIKAGSS</sequence>
<dbReference type="SUPFAM" id="SSF50978">
    <property type="entry name" value="WD40 repeat-like"/>
    <property type="match status" value="1"/>
</dbReference>
<dbReference type="Pfam" id="PF23350">
    <property type="entry name" value="BBS2_pf"/>
    <property type="match status" value="1"/>
</dbReference>
<protein>
    <recommendedName>
        <fullName evidence="7">Bardet-Biedl syndrome 2 protein homolog</fullName>
    </recommendedName>
</protein>
<dbReference type="GO" id="GO:0016020">
    <property type="term" value="C:membrane"/>
    <property type="evidence" value="ECO:0000318"/>
    <property type="project" value="GO_Central"/>
</dbReference>
<dbReference type="Pfam" id="PF14782">
    <property type="entry name" value="BBS2_GAE"/>
    <property type="match status" value="1"/>
</dbReference>
<feature type="domain" description="BBS2 platform" evidence="11">
    <location>
        <begin position="485"/>
        <end position="574"/>
    </location>
</feature>
<evidence type="ECO:0000256" key="3">
    <source>
        <dbReference type="ARBA" id="ARBA00022490"/>
    </source>
</evidence>
<dbReference type="InterPro" id="IPR055381">
    <property type="entry name" value="BBS2_CtH_dom"/>
</dbReference>
<dbReference type="Pfam" id="PF23353">
    <property type="entry name" value="BBS2_hp"/>
    <property type="match status" value="1"/>
</dbReference>
<dbReference type="STRING" id="10228.B3S5T1"/>
<dbReference type="GO" id="GO:0060271">
    <property type="term" value="P:cilium assembly"/>
    <property type="evidence" value="ECO:0000318"/>
    <property type="project" value="GO_Central"/>
</dbReference>
<organism evidence="14 15">
    <name type="scientific">Trichoplax adhaerens</name>
    <name type="common">Trichoplax reptans</name>
    <dbReference type="NCBI Taxonomy" id="10228"/>
    <lineage>
        <taxon>Eukaryota</taxon>
        <taxon>Metazoa</taxon>
        <taxon>Placozoa</taxon>
        <taxon>Uniplacotomia</taxon>
        <taxon>Trichoplacea</taxon>
        <taxon>Trichoplacidae</taxon>
        <taxon>Trichoplax</taxon>
    </lineage>
</organism>
<dbReference type="GO" id="GO:0034464">
    <property type="term" value="C:BBSome"/>
    <property type="evidence" value="ECO:0000318"/>
    <property type="project" value="GO_Central"/>
</dbReference>
<name>B3S5T1_TRIAD</name>
<evidence type="ECO:0000259" key="12">
    <source>
        <dbReference type="Pfam" id="PF23351"/>
    </source>
</evidence>
<keyword evidence="5 7" id="KW-0206">Cytoskeleton</keyword>
<evidence type="ECO:0000259" key="8">
    <source>
        <dbReference type="Pfam" id="PF14781"/>
    </source>
</evidence>
<dbReference type="PhylomeDB" id="B3S5T1"/>
<dbReference type="Pfam" id="PF14783">
    <property type="entry name" value="BBS2_Mid"/>
    <property type="match status" value="1"/>
</dbReference>
<evidence type="ECO:0000259" key="9">
    <source>
        <dbReference type="Pfam" id="PF14782"/>
    </source>
</evidence>
<dbReference type="Proteomes" id="UP000009022">
    <property type="component" value="Unassembled WGS sequence"/>
</dbReference>
<dbReference type="RefSeq" id="XP_002115485.1">
    <property type="nucleotide sequence ID" value="XM_002115449.1"/>
</dbReference>
<dbReference type="GO" id="GO:0043005">
    <property type="term" value="C:neuron projection"/>
    <property type="evidence" value="ECO:0000318"/>
    <property type="project" value="GO_Central"/>
</dbReference>
<keyword evidence="6 7" id="KW-0966">Cell projection</keyword>
<dbReference type="OMA" id="MSDGANC"/>
<dbReference type="InParanoid" id="B3S5T1"/>
<evidence type="ECO:0000256" key="2">
    <source>
        <dbReference type="ARBA" id="ARBA00004245"/>
    </source>
</evidence>
<dbReference type="OrthoDB" id="2120021at2759"/>
<feature type="domain" description="Ciliary BBSome complex subunit 2 N-terminal" evidence="8">
    <location>
        <begin position="20"/>
        <end position="123"/>
    </location>
</feature>
<dbReference type="PANTHER" id="PTHR32465:SF0">
    <property type="entry name" value="BARDET-BIEDL SYNDROME 2 PROTEIN"/>
    <property type="match status" value="1"/>
</dbReference>
<proteinExistence type="predicted"/>
<evidence type="ECO:0000256" key="6">
    <source>
        <dbReference type="ARBA" id="ARBA00023273"/>
    </source>
</evidence>